<keyword evidence="3" id="KW-1185">Reference proteome</keyword>
<reference evidence="2" key="1">
    <citation type="submission" date="2023-02" db="EMBL/GenBank/DDBJ databases">
        <title>Genome of toxic invasive species Heracleum sosnowskyi carries increased number of genes despite the absence of recent whole-genome duplications.</title>
        <authorList>
            <person name="Schelkunov M."/>
            <person name="Shtratnikova V."/>
            <person name="Makarenko M."/>
            <person name="Klepikova A."/>
            <person name="Omelchenko D."/>
            <person name="Novikova G."/>
            <person name="Obukhova E."/>
            <person name="Bogdanov V."/>
            <person name="Penin A."/>
            <person name="Logacheva M."/>
        </authorList>
    </citation>
    <scope>NUCLEOTIDE SEQUENCE</scope>
    <source>
        <strain evidence="2">Hsosn_3</strain>
        <tissue evidence="2">Leaf</tissue>
    </source>
</reference>
<dbReference type="Proteomes" id="UP001237642">
    <property type="component" value="Unassembled WGS sequence"/>
</dbReference>
<organism evidence="2 3">
    <name type="scientific">Heracleum sosnowskyi</name>
    <dbReference type="NCBI Taxonomy" id="360622"/>
    <lineage>
        <taxon>Eukaryota</taxon>
        <taxon>Viridiplantae</taxon>
        <taxon>Streptophyta</taxon>
        <taxon>Embryophyta</taxon>
        <taxon>Tracheophyta</taxon>
        <taxon>Spermatophyta</taxon>
        <taxon>Magnoliopsida</taxon>
        <taxon>eudicotyledons</taxon>
        <taxon>Gunneridae</taxon>
        <taxon>Pentapetalae</taxon>
        <taxon>asterids</taxon>
        <taxon>campanulids</taxon>
        <taxon>Apiales</taxon>
        <taxon>Apiaceae</taxon>
        <taxon>Apioideae</taxon>
        <taxon>apioid superclade</taxon>
        <taxon>Tordylieae</taxon>
        <taxon>Tordyliinae</taxon>
        <taxon>Heracleum</taxon>
    </lineage>
</organism>
<protein>
    <submittedName>
        <fullName evidence="2">Uncharacterized protein</fullName>
    </submittedName>
</protein>
<dbReference type="AlphaFoldDB" id="A0AAD8MWY2"/>
<feature type="region of interest" description="Disordered" evidence="1">
    <location>
        <begin position="145"/>
        <end position="184"/>
    </location>
</feature>
<dbReference type="EMBL" id="JAUIZM010000004">
    <property type="protein sequence ID" value="KAK1388276.1"/>
    <property type="molecule type" value="Genomic_DNA"/>
</dbReference>
<feature type="compositionally biased region" description="Basic and acidic residues" evidence="1">
    <location>
        <begin position="170"/>
        <end position="184"/>
    </location>
</feature>
<comment type="caution">
    <text evidence="2">The sequence shown here is derived from an EMBL/GenBank/DDBJ whole genome shotgun (WGS) entry which is preliminary data.</text>
</comment>
<proteinExistence type="predicted"/>
<gene>
    <name evidence="2" type="ORF">POM88_016454</name>
</gene>
<sequence length="244" mass="27808">MEGDKEGIRMATNQIHYKSLRNLVGEEYKDIFNKRSYVQVPGAIKSGRLEKRYEDDKGWQVVEYKKKKLVGSKDTHKKDDRTIFVAKIPLQARSKEVWSFFAKKREVVDIVLPKKIDKWGNRIGKDSEAKVPAVNLSNMNYGKVRPSKVNKGATGDSQLMENSKKPKGKGKMEEGVHQDMGDKVTPKEANNLKKATINGKMDLNLKYGLVGFSWFPVTGLILQEILMEEGIKNISIKEISCWKF</sequence>
<reference evidence="2" key="2">
    <citation type="submission" date="2023-05" db="EMBL/GenBank/DDBJ databases">
        <authorList>
            <person name="Schelkunov M.I."/>
        </authorList>
    </citation>
    <scope>NUCLEOTIDE SEQUENCE</scope>
    <source>
        <strain evidence="2">Hsosn_3</strain>
        <tissue evidence="2">Leaf</tissue>
    </source>
</reference>
<name>A0AAD8MWY2_9APIA</name>
<accession>A0AAD8MWY2</accession>
<evidence type="ECO:0000256" key="1">
    <source>
        <dbReference type="SAM" id="MobiDB-lite"/>
    </source>
</evidence>
<evidence type="ECO:0000313" key="3">
    <source>
        <dbReference type="Proteomes" id="UP001237642"/>
    </source>
</evidence>
<evidence type="ECO:0000313" key="2">
    <source>
        <dbReference type="EMBL" id="KAK1388276.1"/>
    </source>
</evidence>